<evidence type="ECO:0000313" key="4">
    <source>
        <dbReference type="EMBL" id="URE41870.1"/>
    </source>
</evidence>
<dbReference type="InterPro" id="IPR011989">
    <property type="entry name" value="ARM-like"/>
</dbReference>
<dbReference type="InterPro" id="IPR057600">
    <property type="entry name" value="TORTIFOLIA1/SINE1-2_N"/>
</dbReference>
<protein>
    <submittedName>
        <fullName evidence="4">Microtubule-associated protein</fullName>
    </submittedName>
</protein>
<dbReference type="GO" id="GO:0005874">
    <property type="term" value="C:microtubule"/>
    <property type="evidence" value="ECO:0007669"/>
    <property type="project" value="InterPro"/>
</dbReference>
<evidence type="ECO:0000313" key="5">
    <source>
        <dbReference type="Proteomes" id="UP001055439"/>
    </source>
</evidence>
<evidence type="ECO:0000256" key="1">
    <source>
        <dbReference type="SAM" id="MobiDB-lite"/>
    </source>
</evidence>
<feature type="region of interest" description="Disordered" evidence="1">
    <location>
        <begin position="459"/>
        <end position="480"/>
    </location>
</feature>
<dbReference type="Proteomes" id="UP001055439">
    <property type="component" value="Chromosome 8"/>
</dbReference>
<evidence type="ECO:0000259" key="2">
    <source>
        <dbReference type="Pfam" id="PF24713"/>
    </source>
</evidence>
<feature type="compositionally biased region" description="Polar residues" evidence="1">
    <location>
        <begin position="471"/>
        <end position="480"/>
    </location>
</feature>
<feature type="region of interest" description="Disordered" evidence="1">
    <location>
        <begin position="308"/>
        <end position="330"/>
    </location>
</feature>
<gene>
    <name evidence="4" type="ORF">MUK42_12785</name>
</gene>
<feature type="region of interest" description="Disordered" evidence="1">
    <location>
        <begin position="1"/>
        <end position="22"/>
    </location>
</feature>
<dbReference type="PANTHER" id="PTHR31355:SF22">
    <property type="entry name" value="TORTIFOLIA1-LIKE PROTEIN 2"/>
    <property type="match status" value="1"/>
</dbReference>
<dbReference type="InterPro" id="IPR016024">
    <property type="entry name" value="ARM-type_fold"/>
</dbReference>
<feature type="domain" description="TORTIFOLIA1/SINE1-2 N-terminal" evidence="3">
    <location>
        <begin position="29"/>
        <end position="302"/>
    </location>
</feature>
<feature type="domain" description="TORTIFOLIA1/TORL1-2 C-terminal" evidence="2">
    <location>
        <begin position="697"/>
        <end position="772"/>
    </location>
</feature>
<dbReference type="PANTHER" id="PTHR31355">
    <property type="entry name" value="MICROTUBULE-ASSOCIATED PROTEIN TORTIFOLIA1"/>
    <property type="match status" value="1"/>
</dbReference>
<evidence type="ECO:0000259" key="3">
    <source>
        <dbReference type="Pfam" id="PF24714"/>
    </source>
</evidence>
<sequence>MAMRSAAAHPKAKTRPGGGKMPTAQQAIFEMKQRVVLALNKLADRDTHRIGVEELERAAEGLAPDMVSPFLSCVAETDADQKSGVRRECVRVMGALARSHGSLLAIHLGKMVGSIVKRLKDTDSVVRDACVETCGVLASSVRDGGGATFVALARPLFEALGEQNRYVQVGAALCLARVIDEASDTPQSILPQMLARVIKLLKNQHFMAKPAIIELIRSIIQAGCALAEHALSAAVHSILEALKSNDWATRKAASVALAGIAVNPGSSMAPLKSTCIRSLESCRFDKVKPVRDSILHAIQCWRALPGTGSPEPSEVGSSTKENFGGGLNDVTSASDSGWRDTFVRKIGPVPCPSGSSTCSTQKRAPLSARKLCTNNAPTHQHLKPSDWHIEISVPKTRAMPLIATDCRESERSCASSAFERRVVNTVGVEDINFGYSPDHKPDYSSVSDLASGSYEIKHATASHDGPRDNDSTNITGRNNSVIEDSGTECLRTQERKSLDSTVTDLCSHSMHGCCLHAANELAVIKQQLLQIETKQSNLLDLLEVFMRSSMDNISKLQSKVNDLEHAVDTITYSVPECENYSSMGCSKILKKLQPGSSSPKISAVTPRPLVGDNYKQQSALSSKSMEIWGDNLASFSRSSTSVKEGAEKGSTLGVPKNPTGDSMNNNSGRSLRCVRSQEKDPKNASARLSNFKDVTGFWKQVKEFLSMGNVESAYVEAILSGDDLSLVQLMDRTGPVLDRLSCETTDEVLTIMATKFVDQRFLEFAIPWLQQASYPSTIASLCLSADTYEVYKVVDLSMANEPRHLFLSTKAQMEFLFALQEAAIRDFTDPVVRKSISRFGARLGQLWHVAPCRKALPPRGSQGNKKHAF</sequence>
<reference evidence="4" key="1">
    <citation type="submission" date="2022-05" db="EMBL/GenBank/DDBJ databases">
        <title>The Musa troglodytarum L. genome provides insights into the mechanism of non-climacteric behaviour and enrichment of carotenoids.</title>
        <authorList>
            <person name="Wang J."/>
        </authorList>
    </citation>
    <scope>NUCLEOTIDE SEQUENCE</scope>
    <source>
        <tissue evidence="4">Leaf</tissue>
    </source>
</reference>
<dbReference type="Pfam" id="PF24713">
    <property type="entry name" value="TOR1L1_C"/>
    <property type="match status" value="1"/>
</dbReference>
<dbReference type="AlphaFoldDB" id="A0A9E7L8J7"/>
<dbReference type="InterPro" id="IPR057599">
    <property type="entry name" value="TORTIFOLIA1/TORL1-2_C"/>
</dbReference>
<dbReference type="InterPro" id="IPR033337">
    <property type="entry name" value="TORTIFOLIA1/SINE1-2"/>
</dbReference>
<accession>A0A9E7L8J7</accession>
<dbReference type="SUPFAM" id="SSF48371">
    <property type="entry name" value="ARM repeat"/>
    <property type="match status" value="1"/>
</dbReference>
<proteinExistence type="predicted"/>
<organism evidence="4 5">
    <name type="scientific">Musa troglodytarum</name>
    <name type="common">fe'i banana</name>
    <dbReference type="NCBI Taxonomy" id="320322"/>
    <lineage>
        <taxon>Eukaryota</taxon>
        <taxon>Viridiplantae</taxon>
        <taxon>Streptophyta</taxon>
        <taxon>Embryophyta</taxon>
        <taxon>Tracheophyta</taxon>
        <taxon>Spermatophyta</taxon>
        <taxon>Magnoliopsida</taxon>
        <taxon>Liliopsida</taxon>
        <taxon>Zingiberales</taxon>
        <taxon>Musaceae</taxon>
        <taxon>Musa</taxon>
    </lineage>
</organism>
<feature type="compositionally biased region" description="Polar residues" evidence="1">
    <location>
        <begin position="659"/>
        <end position="669"/>
    </location>
</feature>
<dbReference type="Pfam" id="PF24714">
    <property type="entry name" value="TOR1L1_N"/>
    <property type="match status" value="1"/>
</dbReference>
<feature type="region of interest" description="Disordered" evidence="1">
    <location>
        <begin position="639"/>
        <end position="669"/>
    </location>
</feature>
<keyword evidence="5" id="KW-1185">Reference proteome</keyword>
<name>A0A9E7L8J7_9LILI</name>
<dbReference type="Gene3D" id="1.25.10.10">
    <property type="entry name" value="Leucine-rich Repeat Variant"/>
    <property type="match status" value="2"/>
</dbReference>
<dbReference type="GO" id="GO:0008017">
    <property type="term" value="F:microtubule binding"/>
    <property type="evidence" value="ECO:0007669"/>
    <property type="project" value="InterPro"/>
</dbReference>
<dbReference type="OrthoDB" id="298726at2759"/>
<dbReference type="EMBL" id="CP097510">
    <property type="protein sequence ID" value="URE41870.1"/>
    <property type="molecule type" value="Genomic_DNA"/>
</dbReference>